<dbReference type="EMBL" id="MN740028">
    <property type="protein sequence ID" value="QHT84814.1"/>
    <property type="molecule type" value="Genomic_DNA"/>
</dbReference>
<feature type="region of interest" description="Disordered" evidence="1">
    <location>
        <begin position="683"/>
        <end position="809"/>
    </location>
</feature>
<organism evidence="2">
    <name type="scientific">viral metagenome</name>
    <dbReference type="NCBI Taxonomy" id="1070528"/>
    <lineage>
        <taxon>unclassified sequences</taxon>
        <taxon>metagenomes</taxon>
        <taxon>organismal metagenomes</taxon>
    </lineage>
</organism>
<feature type="compositionally biased region" description="Polar residues" evidence="1">
    <location>
        <begin position="684"/>
        <end position="699"/>
    </location>
</feature>
<sequence>MATMGPIYKVNHLIDDDTIGTIYVFFGMNMDIAGDPQELFDRDPSNEAFRDVFSRDELATILDTANNIRVKFSTQQIHYDDTISAIKQKIAIEFGHSISLEEIYLFCLKEELLNSENVFQTLTQNGKYKLTKAALDSFLLNIKRDENGRPITIALPESDKGPDDYGYDDILALDINDKKFWLAKVLGQKYFISSNDYPFVSNPYNISEYDRFIERASTKSLTTLNSNLLLNTGQIMGNNIYLCTAQEVITSASSEKDINESYIIKLYYPVLSRKFNINSLEELESQRETLIEGNSRLLSAAVMETFKSVDLFYDVYKFSNPTKSVKYKNSGIKYIKVAMRPLYKIKIPLDVIFKLIHATELNPLIKFNPASRKENVYRLYANRLAVDGRKIPYLPKSKIFKLEREIGKSKSVAVYITQEFNGNTYSLVCEFEENGNIVVSCDFEKIMDITGVTELLKMAVNPIISYVKNYLEQSGYKINLFESLYDENVDVKLLNYQAVIGVENMFNITDSITGCLTSVFVIESKDLQKPRGIEMRFKRVSNFNQMTSQEAFVIEQQKKGVRGADSFIQALIENYKMTETEARELINKMANELQVERGKDIEIKVNPGFKTTIKTNNTLLSVNNNITISVEDIDDISYLDTIPIYLDSFIRLTQKNPGTRVPLNSIRAICSSTRSKEDIIMEDTISSAEDSLSNTTETPVSDDELVVEQPVNEEEENEKIDFLLGFNDDDDEYSSNSEKSVIGGQPTSSEGEILDSDEIQEGEILGSDEIQEGPGPVSVPLKEKKEKKENKENKENKVKKDKEEKKEVEQDIRNIDGMSLTNNSNPFVNRIEEHDPQVLVHQNPDGTYESYSRACSSTTRQQPVLVTDEELEEIRKDNPGFLQEGDVLKYGSEPDNQFNYICPKYWCLKTQKPLTDEEIDAGACGGRDSLIPKNAKVVPKGKYIYVFFAPTQHGKSIKKEDYKKNYPGFVTNSCLPCCYRKWNTPEQTERRAKCAAKVKKNVGVEEGEVDEERQELLVTPSPRATAITPTMPTIPTIPATPATPATPGIKKQEKDDYVKGPDKYPLEMNRWGYLPMSIQLFLRESSVACQISKSNTNIKPNHTCLLRHGVEKNVNQSFIACIADAIFYGKSEIPSIDEMKEMIIGAIDIDSFVTFQNGNLIETFTTERMNTERAAIDSVDISDYTTGKINSKIYNKIKRTSDEKKRNEKILFFKKLVAAFDNFKSFLRDKNETIDYRYLWDIISRPNSKLFPEGRNLIILDIPDNDTTNNVEIICPTNHYSSEFFEARKPSLFILKHENYYEPIYAYHVNNKGKISVLTQFSEYGKISSSMNAIFKKIIKPILRSKCGPLASMPNEYRFKSPILLSKLIVTLNKLNYKILKQVVNFQGRVISLIVVNPLTKLTGYVPCYPASLDESLDYVYMNDDNLFNTYSKTIAFLKALYKDSKEEIPCKPTFQIVEDDHVVGFLTLSNQFVQINNPMLSISPEIDTSIKTMNNNNYFIADEETSISYNVDEERVDYIKRIKLETNFFNVFRNTIRILLNKYAYLKLREKIEKEINLPYMLYNVKLKRVISYLKELVGNSILFSDVFDYKTLGTSEISTCIVVPNDKCDTKNPVCAMNDENMCQLIIPKQNLITNNDNEIYYFGRMADELIRYNRIKTFIFQPQSYLLFGTLEYNLREDEIIVIQSLLTSEYFDGLIPMPINKYVKYNTYDNAEPNISQVYDNSNEEHEEIECEPISSIHISSGEWKPYFPSNFTELKYENSPSCGFNLIIDIIQRFSGTTITFEQVKLELYDEYSRFLPDYEKQILDILIKEGKKTLSNQVKSKTLSFRHFILANDYFITNLDLCLLLRRHKVPSILISGKSILETMNTTNIFAVYGSTEDNFVFIMVPPPRPEHVPSYKLIQSAAPEKDIFFNTSILTNEEYVVNAIENKVDIGEFIRTFIKPKAKYYAPVRKFIIEEEAEPVVEEEERVELVDEKIEIEPEPEIVHSHSHSSPKTTSKKHHKSKQIKSKQNKTKKQPKKTIHKPSKKEETFLQISPDSIESFVLA</sequence>
<feature type="compositionally biased region" description="Acidic residues" evidence="1">
    <location>
        <begin position="700"/>
        <end position="718"/>
    </location>
</feature>
<proteinExistence type="predicted"/>
<feature type="compositionally biased region" description="Basic residues" evidence="1">
    <location>
        <begin position="1992"/>
        <end position="2030"/>
    </location>
</feature>
<feature type="compositionally biased region" description="Low complexity" evidence="1">
    <location>
        <begin position="1025"/>
        <end position="1047"/>
    </location>
</feature>
<accession>A0A6C0HWE3</accession>
<feature type="compositionally biased region" description="Basic and acidic residues" evidence="1">
    <location>
        <begin position="781"/>
        <end position="809"/>
    </location>
</feature>
<evidence type="ECO:0000313" key="2">
    <source>
        <dbReference type="EMBL" id="QHT84814.1"/>
    </source>
</evidence>
<evidence type="ECO:0000256" key="1">
    <source>
        <dbReference type="SAM" id="MobiDB-lite"/>
    </source>
</evidence>
<feature type="compositionally biased region" description="Acidic residues" evidence="1">
    <location>
        <begin position="752"/>
        <end position="761"/>
    </location>
</feature>
<protein>
    <submittedName>
        <fullName evidence="2">Uncharacterized protein</fullName>
    </submittedName>
</protein>
<feature type="region of interest" description="Disordered" evidence="1">
    <location>
        <begin position="1025"/>
        <end position="1057"/>
    </location>
</feature>
<reference evidence="2" key="1">
    <citation type="journal article" date="2020" name="Nature">
        <title>Giant virus diversity and host interactions through global metagenomics.</title>
        <authorList>
            <person name="Schulz F."/>
            <person name="Roux S."/>
            <person name="Paez-Espino D."/>
            <person name="Jungbluth S."/>
            <person name="Walsh D.A."/>
            <person name="Denef V.J."/>
            <person name="McMahon K.D."/>
            <person name="Konstantinidis K.T."/>
            <person name="Eloe-Fadrosh E.A."/>
            <person name="Kyrpides N.C."/>
            <person name="Woyke T."/>
        </authorList>
    </citation>
    <scope>NUCLEOTIDE SEQUENCE</scope>
    <source>
        <strain evidence="2">GVMAG-M-3300023184-178</strain>
    </source>
</reference>
<name>A0A6C0HWE3_9ZZZZ</name>
<feature type="region of interest" description="Disordered" evidence="1">
    <location>
        <begin position="1985"/>
        <end position="2050"/>
    </location>
</feature>